<dbReference type="InterPro" id="IPR001382">
    <property type="entry name" value="Glyco_hydro_47"/>
</dbReference>
<dbReference type="PANTHER" id="PTHR45679:SF2">
    <property type="entry name" value="ER DEGRADATION-ENHANCING ALPHA-MANNOSIDASE-LIKE PROTEIN 3"/>
    <property type="match status" value="1"/>
</dbReference>
<feature type="active site" evidence="5">
    <location>
        <position position="235"/>
    </location>
</feature>
<dbReference type="STRING" id="81824.A9UPZ7"/>
<dbReference type="InterPro" id="IPR012341">
    <property type="entry name" value="6hp_glycosidase-like_sf"/>
</dbReference>
<feature type="binding site" evidence="6">
    <location>
        <position position="433"/>
    </location>
    <ligand>
        <name>Ca(2+)</name>
        <dbReference type="ChEBI" id="CHEBI:29108"/>
    </ligand>
</feature>
<comment type="subcellular location">
    <subcellularLocation>
        <location evidence="1">Endoplasmic reticulum</location>
    </subcellularLocation>
</comment>
<feature type="active site" description="Proton donor" evidence="5">
    <location>
        <position position="329"/>
    </location>
</feature>
<dbReference type="GO" id="GO:0004571">
    <property type="term" value="F:mannosyl-oligosaccharide 1,2-alpha-mannosidase activity"/>
    <property type="evidence" value="ECO:0000318"/>
    <property type="project" value="GO_Central"/>
</dbReference>
<dbReference type="PANTHER" id="PTHR45679">
    <property type="entry name" value="ER DEGRADATION-ENHANCING ALPHA-MANNOSIDASE-LIKE PROTEIN 2"/>
    <property type="match status" value="1"/>
</dbReference>
<dbReference type="RefSeq" id="XP_001742722.1">
    <property type="nucleotide sequence ID" value="XM_001742670.1"/>
</dbReference>
<keyword evidence="3" id="KW-0256">Endoplasmic reticulum</keyword>
<comment type="similarity">
    <text evidence="2 7">Belongs to the glycosyl hydrolase 47 family.</text>
</comment>
<dbReference type="InterPro" id="IPR003137">
    <property type="entry name" value="PA_domain"/>
</dbReference>
<evidence type="ECO:0000256" key="2">
    <source>
        <dbReference type="ARBA" id="ARBA00007658"/>
    </source>
</evidence>
<evidence type="ECO:0000256" key="5">
    <source>
        <dbReference type="PIRSR" id="PIRSR601382-1"/>
    </source>
</evidence>
<dbReference type="GO" id="GO:0016020">
    <property type="term" value="C:membrane"/>
    <property type="evidence" value="ECO:0007669"/>
    <property type="project" value="InterPro"/>
</dbReference>
<evidence type="ECO:0000256" key="1">
    <source>
        <dbReference type="ARBA" id="ARBA00004240"/>
    </source>
</evidence>
<feature type="active site" evidence="5">
    <location>
        <position position="347"/>
    </location>
</feature>
<sequence>MFYHGYDNYMERAFPADELMPLSCKGRVRGRDKSRGDIDDALGHFSLTLIDTLDTLVILNNITEFKRAIGLVEQHVKFDTDVVVSTFETNIRVLGGLLAAHALMLDLRGQPTYRELLASYDDGLLKLAVDLGDRLMKAFDTPTGIPYSKINLRHGVTPEVRSSDVTCTACAGTLIMEFAALSRFAGNPVYEQAARRALEAIWIRRGSPSDLVGTTINISSGAWHRTDAGVGAGVDSYYEYLFKAFMLLGDQTYLQVFNTHYSGIMKHLRRGPFLVDTHIHKPHVLSKKYMDALQTFFPGLQVLKGDLLPAIETHRMYFDVLQRHKFFPEAFFSDFRVNWGNSPLRPEFAESTYFLYTATDDPAYLEIGEELISRLNSHARVTCGWAAIKDVRVLSHEDKMDSFVLAETFKYLYLLFANEDDVPIRLDDYVFTTEAHLLPTKLANVDMEYEPPVGKTPGTTLSFCFYSIEHASCLFGFCSYLAAMLVSKNSSLMPGLGGPNIVRASARGTVTISPAELDLSNEEHIAYLYSVGITVENRQQEIRLVHDNSGDRDPTGEGFRFIRALMQYNQQVEQGLQRGWVGVRFRGALVDDLSGMFKAGPAAFGPRIGGRGVTVYGQAVLAEPLTGCTSLPPAKGAILVVSRGDCMFVDKVRHAEASGAVGVLVIDNAPQEDDEPSLFTMSGDDGPDPAIPAAFLFRNLGQRVVQHLYDGHDFTIRLDAWHDKTSS</sequence>
<proteinExistence type="inferred from homology"/>
<keyword evidence="10" id="KW-1185">Reference proteome</keyword>
<evidence type="ECO:0000256" key="7">
    <source>
        <dbReference type="RuleBase" id="RU361193"/>
    </source>
</evidence>
<dbReference type="InParanoid" id="A9UPZ7"/>
<evidence type="ECO:0000259" key="8">
    <source>
        <dbReference type="Pfam" id="PF02225"/>
    </source>
</evidence>
<name>A9UPZ7_MONBE</name>
<dbReference type="GO" id="GO:0005783">
    <property type="term" value="C:endoplasmic reticulum"/>
    <property type="evidence" value="ECO:0000318"/>
    <property type="project" value="GO_Central"/>
</dbReference>
<keyword evidence="6" id="KW-0479">Metal-binding</keyword>
<reference evidence="9 10" key="1">
    <citation type="journal article" date="2008" name="Nature">
        <title>The genome of the choanoflagellate Monosiga brevicollis and the origin of metazoans.</title>
        <authorList>
            <consortium name="JGI Sequencing"/>
            <person name="King N."/>
            <person name="Westbrook M.J."/>
            <person name="Young S.L."/>
            <person name="Kuo A."/>
            <person name="Abedin M."/>
            <person name="Chapman J."/>
            <person name="Fairclough S."/>
            <person name="Hellsten U."/>
            <person name="Isogai Y."/>
            <person name="Letunic I."/>
            <person name="Marr M."/>
            <person name="Pincus D."/>
            <person name="Putnam N."/>
            <person name="Rokas A."/>
            <person name="Wright K.J."/>
            <person name="Zuzow R."/>
            <person name="Dirks W."/>
            <person name="Good M."/>
            <person name="Goodstein D."/>
            <person name="Lemons D."/>
            <person name="Li W."/>
            <person name="Lyons J.B."/>
            <person name="Morris A."/>
            <person name="Nichols S."/>
            <person name="Richter D.J."/>
            <person name="Salamov A."/>
            <person name="Bork P."/>
            <person name="Lim W.A."/>
            <person name="Manning G."/>
            <person name="Miller W.T."/>
            <person name="McGinnis W."/>
            <person name="Shapiro H."/>
            <person name="Tjian R."/>
            <person name="Grigoriev I.V."/>
            <person name="Rokhsar D."/>
        </authorList>
    </citation>
    <scope>NUCLEOTIDE SEQUENCE [LARGE SCALE GENOMIC DNA]</scope>
    <source>
        <strain evidence="10">MX1 / ATCC 50154</strain>
    </source>
</reference>
<comment type="cofactor">
    <cofactor evidence="6">
        <name>Ca(2+)</name>
        <dbReference type="ChEBI" id="CHEBI:29108"/>
    </cofactor>
</comment>
<dbReference type="PRINTS" id="PR00747">
    <property type="entry name" value="GLYHDRLASE47"/>
</dbReference>
<dbReference type="SUPFAM" id="SSF48225">
    <property type="entry name" value="Seven-hairpin glycosidases"/>
    <property type="match status" value="1"/>
</dbReference>
<feature type="domain" description="PA" evidence="8">
    <location>
        <begin position="617"/>
        <end position="703"/>
    </location>
</feature>
<dbReference type="GO" id="GO:0005509">
    <property type="term" value="F:calcium ion binding"/>
    <property type="evidence" value="ECO:0007669"/>
    <property type="project" value="InterPro"/>
</dbReference>
<dbReference type="InterPro" id="IPR036026">
    <property type="entry name" value="Seven-hairpin_glycosidases"/>
</dbReference>
<dbReference type="GO" id="GO:0097466">
    <property type="term" value="P:ubiquitin-dependent glycoprotein ERAD pathway"/>
    <property type="evidence" value="ECO:0000318"/>
    <property type="project" value="GO_Central"/>
</dbReference>
<dbReference type="Pfam" id="PF02225">
    <property type="entry name" value="PA"/>
    <property type="match status" value="1"/>
</dbReference>
<dbReference type="GO" id="GO:1904380">
    <property type="term" value="P:endoplasmic reticulum mannose trimming"/>
    <property type="evidence" value="ECO:0007669"/>
    <property type="project" value="InterPro"/>
</dbReference>
<dbReference type="OMA" id="IMEFAAL"/>
<keyword evidence="7" id="KW-0326">Glycosidase</keyword>
<dbReference type="GO" id="GO:0005975">
    <property type="term" value="P:carbohydrate metabolic process"/>
    <property type="evidence" value="ECO:0007669"/>
    <property type="project" value="InterPro"/>
</dbReference>
<dbReference type="EMBL" id="CH991543">
    <property type="protein sequence ID" value="EDQ92960.1"/>
    <property type="molecule type" value="Genomic_DNA"/>
</dbReference>
<organism evidence="9 10">
    <name type="scientific">Monosiga brevicollis</name>
    <name type="common">Choanoflagellate</name>
    <dbReference type="NCBI Taxonomy" id="81824"/>
    <lineage>
        <taxon>Eukaryota</taxon>
        <taxon>Choanoflagellata</taxon>
        <taxon>Craspedida</taxon>
        <taxon>Salpingoecidae</taxon>
        <taxon>Monosiga</taxon>
    </lineage>
</organism>
<dbReference type="GeneID" id="5888074"/>
<evidence type="ECO:0000256" key="6">
    <source>
        <dbReference type="PIRSR" id="PIRSR601382-2"/>
    </source>
</evidence>
<dbReference type="InterPro" id="IPR046450">
    <property type="entry name" value="PA_dom_sf"/>
</dbReference>
<evidence type="ECO:0000313" key="10">
    <source>
        <dbReference type="Proteomes" id="UP000001357"/>
    </source>
</evidence>
<dbReference type="Gene3D" id="1.50.10.10">
    <property type="match status" value="1"/>
</dbReference>
<gene>
    <name evidence="9" type="ORF">MONBRDRAFT_13474</name>
</gene>
<dbReference type="GO" id="GO:0044322">
    <property type="term" value="C:endoplasmic reticulum quality control compartment"/>
    <property type="evidence" value="ECO:0007669"/>
    <property type="project" value="GOC"/>
</dbReference>
<dbReference type="GO" id="GO:0030968">
    <property type="term" value="P:endoplasmic reticulum unfolded protein response"/>
    <property type="evidence" value="ECO:0000318"/>
    <property type="project" value="GO_Central"/>
</dbReference>
<keyword evidence="7" id="KW-0378">Hydrolase</keyword>
<evidence type="ECO:0000313" key="9">
    <source>
        <dbReference type="EMBL" id="EDQ92960.1"/>
    </source>
</evidence>
<dbReference type="AlphaFoldDB" id="A9UPZ7"/>
<dbReference type="FunCoup" id="A9UPZ7">
    <property type="interactions" value="826"/>
</dbReference>
<dbReference type="InterPro" id="IPR044674">
    <property type="entry name" value="EDEM1/2/3"/>
</dbReference>
<protein>
    <recommendedName>
        <fullName evidence="7">alpha-1,2-Mannosidase</fullName>
        <ecNumber evidence="7">3.2.1.-</ecNumber>
    </recommendedName>
</protein>
<dbReference type="EC" id="3.2.1.-" evidence="7"/>
<dbReference type="Proteomes" id="UP000001357">
    <property type="component" value="Unassembled WGS sequence"/>
</dbReference>
<keyword evidence="6" id="KW-0106">Calcium</keyword>
<dbReference type="KEGG" id="mbr:MONBRDRAFT_13474"/>
<keyword evidence="4" id="KW-0325">Glycoprotein</keyword>
<dbReference type="eggNOG" id="KOG2430">
    <property type="taxonomic scope" value="Eukaryota"/>
</dbReference>
<feature type="active site" description="Proton donor" evidence="5">
    <location>
        <position position="88"/>
    </location>
</feature>
<dbReference type="SUPFAM" id="SSF52025">
    <property type="entry name" value="PA domain"/>
    <property type="match status" value="1"/>
</dbReference>
<evidence type="ECO:0000256" key="3">
    <source>
        <dbReference type="ARBA" id="ARBA00022824"/>
    </source>
</evidence>
<dbReference type="Gene3D" id="3.50.30.30">
    <property type="match status" value="1"/>
</dbReference>
<accession>A9UPZ7</accession>
<evidence type="ECO:0000256" key="4">
    <source>
        <dbReference type="ARBA" id="ARBA00023180"/>
    </source>
</evidence>
<dbReference type="Pfam" id="PF01532">
    <property type="entry name" value="Glyco_hydro_47"/>
    <property type="match status" value="1"/>
</dbReference>